<feature type="domain" description="STAS" evidence="1">
    <location>
        <begin position="31"/>
        <end position="88"/>
    </location>
</feature>
<organism evidence="2 3">
    <name type="scientific">Undibacterium piscinae</name>
    <dbReference type="NCBI Taxonomy" id="2495591"/>
    <lineage>
        <taxon>Bacteria</taxon>
        <taxon>Pseudomonadati</taxon>
        <taxon>Pseudomonadota</taxon>
        <taxon>Betaproteobacteria</taxon>
        <taxon>Burkholderiales</taxon>
        <taxon>Oxalobacteraceae</taxon>
        <taxon>Undibacterium</taxon>
    </lineage>
</organism>
<proteinExistence type="predicted"/>
<dbReference type="Proteomes" id="UP000274350">
    <property type="component" value="Chromosome"/>
</dbReference>
<dbReference type="AlphaFoldDB" id="A0A6M4A7I6"/>
<reference evidence="2 3" key="1">
    <citation type="journal article" date="2019" name="Int. J. Syst. Evol. Microbiol.">
        <title>Undibacterium piscinae sp. nov., isolated from Korean shiner intestine.</title>
        <authorList>
            <person name="Lee S.Y."/>
            <person name="Kang W."/>
            <person name="Kim P.S."/>
            <person name="Kim H.S."/>
            <person name="Sung H."/>
            <person name="Shin N.R."/>
            <person name="Whon T.W."/>
            <person name="Yun J.H."/>
            <person name="Lee J.Y."/>
            <person name="Lee J.Y."/>
            <person name="Jung M.J."/>
            <person name="Jeong Y.S."/>
            <person name="Tak E.J."/>
            <person name="Han J.E."/>
            <person name="Hyun D.W."/>
            <person name="Kang M.S."/>
            <person name="Lee K.E."/>
            <person name="Lee B.H."/>
            <person name="Bae J.W."/>
        </authorList>
    </citation>
    <scope>NUCLEOTIDE SEQUENCE [LARGE SCALE GENOMIC DNA]</scope>
    <source>
        <strain evidence="2 3">S11R28</strain>
    </source>
</reference>
<dbReference type="InterPro" id="IPR002645">
    <property type="entry name" value="STAS_dom"/>
</dbReference>
<evidence type="ECO:0000259" key="1">
    <source>
        <dbReference type="PROSITE" id="PS50801"/>
    </source>
</evidence>
<dbReference type="EMBL" id="CP051152">
    <property type="protein sequence ID" value="QJQ06878.1"/>
    <property type="molecule type" value="Genomic_DNA"/>
</dbReference>
<dbReference type="InterPro" id="IPR036513">
    <property type="entry name" value="STAS_dom_sf"/>
</dbReference>
<protein>
    <submittedName>
        <fullName evidence="2">STAS domain-containing protein</fullName>
    </submittedName>
</protein>
<evidence type="ECO:0000313" key="2">
    <source>
        <dbReference type="EMBL" id="QJQ06878.1"/>
    </source>
</evidence>
<dbReference type="OrthoDB" id="9156744at2"/>
<dbReference type="SUPFAM" id="SSF52091">
    <property type="entry name" value="SpoIIaa-like"/>
    <property type="match status" value="1"/>
</dbReference>
<dbReference type="Pfam" id="PF13466">
    <property type="entry name" value="STAS_2"/>
    <property type="match status" value="1"/>
</dbReference>
<dbReference type="CDD" id="cd07043">
    <property type="entry name" value="STAS_anti-anti-sigma_factors"/>
    <property type="match status" value="1"/>
</dbReference>
<keyword evidence="3" id="KW-1185">Reference proteome</keyword>
<gene>
    <name evidence="2" type="ORF">EJG51_014670</name>
</gene>
<dbReference type="Gene3D" id="3.30.750.24">
    <property type="entry name" value="STAS domain"/>
    <property type="match status" value="1"/>
</dbReference>
<dbReference type="KEGG" id="upi:EJG51_014670"/>
<dbReference type="PROSITE" id="PS50801">
    <property type="entry name" value="STAS"/>
    <property type="match status" value="1"/>
</dbReference>
<name>A0A6M4A7I6_9BURK</name>
<dbReference type="InterPro" id="IPR058548">
    <property type="entry name" value="MlaB-like_STAS"/>
</dbReference>
<accession>A0A6M4A7I6</accession>
<evidence type="ECO:0000313" key="3">
    <source>
        <dbReference type="Proteomes" id="UP000274350"/>
    </source>
</evidence>
<sequence length="88" mass="9209">MYQPTQELSLHNAVDAAQAGMAAIVAGITEFDLSSLKTVDSAAVVVMLNWQREAGKLGKTIAFHGVPSSIASLLALYGVSELLHIAQA</sequence>